<geneLocation type="plasmid" evidence="2">
    <name>pbeh6</name>
</geneLocation>
<organism evidence="1 2">
    <name type="scientific">Priestia filamentosa</name>
    <dbReference type="NCBI Taxonomy" id="1402861"/>
    <lineage>
        <taxon>Bacteria</taxon>
        <taxon>Bacillati</taxon>
        <taxon>Bacillota</taxon>
        <taxon>Bacilli</taxon>
        <taxon>Bacillales</taxon>
        <taxon>Bacillaceae</taxon>
        <taxon>Priestia</taxon>
    </lineage>
</organism>
<reference evidence="1 2" key="1">
    <citation type="journal article" date="2015" name="PLoS ONE">
        <title>Genome Sequence of Bacillus endophyticus and Analysis of Its Companion Mechanism in the Ketogulonigenium vulgare-Bacillus Strain Consortium.</title>
        <authorList>
            <person name="Jia N."/>
            <person name="Du J."/>
            <person name="Ding M.Z."/>
            <person name="Gao F."/>
            <person name="Yuan Y.J."/>
        </authorList>
    </citation>
    <scope>NUCLEOTIDE SEQUENCE [LARGE SCALE GENOMIC DNA]</scope>
    <source>
        <strain evidence="1 2">Hbe603</strain>
        <plasmid evidence="2">pbeh6</plasmid>
    </source>
</reference>
<dbReference type="Proteomes" id="UP000036202">
    <property type="component" value="Plasmid pbeh6"/>
</dbReference>
<accession>A0A2S1LZR2</accession>
<evidence type="ECO:0000313" key="1">
    <source>
        <dbReference type="EMBL" id="AWG44304.1"/>
    </source>
</evidence>
<dbReference type="KEGG" id="beo:BEH_26320"/>
<keyword evidence="2" id="KW-1185">Reference proteome</keyword>
<dbReference type="AlphaFoldDB" id="A0A2S1LZR2"/>
<evidence type="ECO:0008006" key="3">
    <source>
        <dbReference type="Google" id="ProtNLM"/>
    </source>
</evidence>
<gene>
    <name evidence="1" type="ORF">BEH_26320</name>
</gene>
<dbReference type="EMBL" id="CP015328">
    <property type="protein sequence ID" value="AWG44304.1"/>
    <property type="molecule type" value="Genomic_DNA"/>
</dbReference>
<name>A0A2S1LZR2_9BACI</name>
<keyword evidence="1" id="KW-0614">Plasmid</keyword>
<dbReference type="InterPro" id="IPR025855">
    <property type="entry name" value="Replic_Relax"/>
</dbReference>
<dbReference type="Pfam" id="PF13814">
    <property type="entry name" value="Replic_Relax"/>
    <property type="match status" value="1"/>
</dbReference>
<evidence type="ECO:0000313" key="2">
    <source>
        <dbReference type="Proteomes" id="UP000036202"/>
    </source>
</evidence>
<proteinExistence type="predicted"/>
<sequence>MKLQNKQLCQTRQEKIMYALDKLECMSRSQLQYLFQLKSVRNANRVLYNMSPFLNHKRLHENVYYLSKKGRQHIGSEKNKPHLTQLEHKVRRNDIYLYYGCPKDWKVERPNEWRIQGETYKLISDARFSLQGVICFVEVDLKQKMLENKKKIKLYRSLFHALGHQQALLIFYTITSVRKERILSWCQEYKVNAEVLTTEDFENYFL</sequence>
<protein>
    <recommendedName>
        <fullName evidence="3">Replication-relaxation</fullName>
    </recommendedName>
</protein>